<dbReference type="GO" id="GO:0070682">
    <property type="term" value="P:proteasome regulatory particle assembly"/>
    <property type="evidence" value="ECO:0007669"/>
    <property type="project" value="InterPro"/>
</dbReference>
<dbReference type="OMA" id="DWGGRGM"/>
<dbReference type="GO" id="GO:0005737">
    <property type="term" value="C:cytoplasm"/>
    <property type="evidence" value="ECO:0007669"/>
    <property type="project" value="TreeGrafter"/>
</dbReference>
<dbReference type="EMBL" id="VFQX01000017">
    <property type="protein sequence ID" value="KAF0980836.1"/>
    <property type="molecule type" value="Genomic_DNA"/>
</dbReference>
<dbReference type="VEuPathDB" id="AmoebaDB:FDP41_012761"/>
<dbReference type="Gene3D" id="6.10.140.1710">
    <property type="match status" value="1"/>
</dbReference>
<keyword evidence="6" id="KW-1185">Reference proteome</keyword>
<dbReference type="GeneID" id="68119976"/>
<evidence type="ECO:0000313" key="5">
    <source>
        <dbReference type="EMBL" id="KAF0980973.1"/>
    </source>
</evidence>
<evidence type="ECO:0000256" key="1">
    <source>
        <dbReference type="ARBA" id="ARBA00023186"/>
    </source>
</evidence>
<dbReference type="InterPro" id="IPR040815">
    <property type="entry name" value="Nas2_N"/>
</dbReference>
<dbReference type="GO" id="GO:0005634">
    <property type="term" value="C:nucleus"/>
    <property type="evidence" value="ECO:0007669"/>
    <property type="project" value="TreeGrafter"/>
</dbReference>
<dbReference type="VEuPathDB" id="AmoebaDB:NfTy_036920"/>
<comment type="caution">
    <text evidence="4">The sequence shown here is derived from an EMBL/GenBank/DDBJ whole genome shotgun (WGS) entry which is preliminary data.</text>
</comment>
<dbReference type="InterPro" id="IPR036034">
    <property type="entry name" value="PDZ_sf"/>
</dbReference>
<keyword evidence="1" id="KW-0143">Chaperone</keyword>
<dbReference type="Pfam" id="PF18265">
    <property type="entry name" value="Nas2_N"/>
    <property type="match status" value="1"/>
</dbReference>
<feature type="domain" description="Nas2 N-terminal" evidence="3">
    <location>
        <begin position="30"/>
        <end position="108"/>
    </location>
</feature>
<evidence type="ECO:0000313" key="6">
    <source>
        <dbReference type="Proteomes" id="UP000444721"/>
    </source>
</evidence>
<dbReference type="EMBL" id="VFQX01000016">
    <property type="protein sequence ID" value="KAF0980973.1"/>
    <property type="molecule type" value="Genomic_DNA"/>
</dbReference>
<evidence type="ECO:0000313" key="4">
    <source>
        <dbReference type="EMBL" id="KAF0980836.1"/>
    </source>
</evidence>
<feature type="compositionally biased region" description="Polar residues" evidence="2">
    <location>
        <begin position="112"/>
        <end position="132"/>
    </location>
</feature>
<dbReference type="PANTHER" id="PTHR12651:SF1">
    <property type="entry name" value="26S PROTEASOME NON-ATPASE REGULATORY SUBUNIT 9"/>
    <property type="match status" value="1"/>
</dbReference>
<evidence type="ECO:0000256" key="2">
    <source>
        <dbReference type="SAM" id="MobiDB-lite"/>
    </source>
</evidence>
<dbReference type="RefSeq" id="XP_044565686.1">
    <property type="nucleotide sequence ID" value="XM_044703316.1"/>
</dbReference>
<gene>
    <name evidence="5" type="ORF">FDP41_012761</name>
    <name evidence="4" type="ORF">FDP41_013319</name>
</gene>
<evidence type="ECO:0000259" key="3">
    <source>
        <dbReference type="Pfam" id="PF18265"/>
    </source>
</evidence>
<dbReference type="Proteomes" id="UP000444721">
    <property type="component" value="Unassembled WGS sequence"/>
</dbReference>
<dbReference type="SUPFAM" id="SSF50156">
    <property type="entry name" value="PDZ domain-like"/>
    <property type="match status" value="1"/>
</dbReference>
<dbReference type="InterPro" id="IPR035269">
    <property type="entry name" value="PSMD9"/>
</dbReference>
<dbReference type="FunFam" id="2.30.42.10:FF:000107">
    <property type="entry name" value="26S proteasome non-ATPase regulatory subunit 9"/>
    <property type="match status" value="1"/>
</dbReference>
<dbReference type="OrthoDB" id="72325at2759"/>
<sequence>MMYSPAAAYEEGYVQYQIPSRPTKITTTFVKQLIAIKDAMEKEIRDLMLSLDKVGVGLKTPLVDDEGFPRADLDLNDIRSKRHRIACLQNDHISLMNDIQNFLYELHEESRANAQPSTTSPNIAQSSSSMDTSNDEEEQLEPFLKVNTVSPNSPAEKAGLHPGDEITQFGYLVKKDIKNNGLKILPTVVQSNVNKPMKVHLLREEGSTKVKKEIILVPSYWSGQGLLGCHFLEIH</sequence>
<feature type="region of interest" description="Disordered" evidence="2">
    <location>
        <begin position="110"/>
        <end position="140"/>
    </location>
</feature>
<dbReference type="VEuPathDB" id="AmoebaDB:NF0038120"/>
<dbReference type="Gene3D" id="2.30.42.10">
    <property type="match status" value="1"/>
</dbReference>
<proteinExistence type="predicted"/>
<reference evidence="4 6" key="1">
    <citation type="journal article" date="2019" name="Sci. Rep.">
        <title>Nanopore sequencing improves the draft genome of the human pathogenic amoeba Naegleria fowleri.</title>
        <authorList>
            <person name="Liechti N."/>
            <person name="Schurch N."/>
            <person name="Bruggmann R."/>
            <person name="Wittwer M."/>
        </authorList>
    </citation>
    <scope>NUCLEOTIDE SEQUENCE [LARGE SCALE GENOMIC DNA]</scope>
    <source>
        <strain evidence="4 6">ATCC 30894</strain>
    </source>
</reference>
<accession>A0A6A5BZJ3</accession>
<name>A0A6A5BZJ3_NAEFO</name>
<organism evidence="4 6">
    <name type="scientific">Naegleria fowleri</name>
    <name type="common">Brain eating amoeba</name>
    <dbReference type="NCBI Taxonomy" id="5763"/>
    <lineage>
        <taxon>Eukaryota</taxon>
        <taxon>Discoba</taxon>
        <taxon>Heterolobosea</taxon>
        <taxon>Tetramitia</taxon>
        <taxon>Eutetramitia</taxon>
        <taxon>Vahlkampfiidae</taxon>
        <taxon>Naegleria</taxon>
    </lineage>
</organism>
<protein>
    <recommendedName>
        <fullName evidence="3">Nas2 N-terminal domain-containing protein</fullName>
    </recommendedName>
</protein>
<dbReference type="VEuPathDB" id="AmoebaDB:FDP41_013319"/>
<dbReference type="PANTHER" id="PTHR12651">
    <property type="entry name" value="26S PROTEASOME NON-ATPASE REGULATORY SUBUNIT 9"/>
    <property type="match status" value="1"/>
</dbReference>
<dbReference type="AlphaFoldDB" id="A0A6A5BZJ3"/>